<dbReference type="SUPFAM" id="SSF51735">
    <property type="entry name" value="NAD(P)-binding Rossmann-fold domains"/>
    <property type="match status" value="1"/>
</dbReference>
<keyword evidence="1" id="KW-0521">NADP</keyword>
<dbReference type="Gene3D" id="3.40.50.720">
    <property type="entry name" value="NAD(P)-binding Rossmann-like Domain"/>
    <property type="match status" value="1"/>
</dbReference>
<dbReference type="PANTHER" id="PTHR47706">
    <property type="entry name" value="NMRA-LIKE FAMILY PROTEIN"/>
    <property type="match status" value="1"/>
</dbReference>
<dbReference type="AlphaFoldDB" id="M2UBA9"/>
<dbReference type="InterPro" id="IPR036291">
    <property type="entry name" value="NAD(P)-bd_dom_sf"/>
</dbReference>
<reference evidence="5 6" key="1">
    <citation type="journal article" date="2012" name="PLoS Pathog.">
        <title>Diverse lifestyles and strategies of plant pathogenesis encoded in the genomes of eighteen Dothideomycetes fungi.</title>
        <authorList>
            <person name="Ohm R.A."/>
            <person name="Feau N."/>
            <person name="Henrissat B."/>
            <person name="Schoch C.L."/>
            <person name="Horwitz B.A."/>
            <person name="Barry K.W."/>
            <person name="Condon B.J."/>
            <person name="Copeland A.C."/>
            <person name="Dhillon B."/>
            <person name="Glaser F."/>
            <person name="Hesse C.N."/>
            <person name="Kosti I."/>
            <person name="LaButti K."/>
            <person name="Lindquist E.A."/>
            <person name="Lucas S."/>
            <person name="Salamov A.A."/>
            <person name="Bradshaw R.E."/>
            <person name="Ciuffetti L."/>
            <person name="Hamelin R.C."/>
            <person name="Kema G.H.J."/>
            <person name="Lawrence C."/>
            <person name="Scott J.A."/>
            <person name="Spatafora J.W."/>
            <person name="Turgeon B.G."/>
            <person name="de Wit P.J.G.M."/>
            <person name="Zhong S."/>
            <person name="Goodwin S.B."/>
            <person name="Grigoriev I.V."/>
        </authorList>
    </citation>
    <scope>NUCLEOTIDE SEQUENCE [LARGE SCALE GENOMIC DNA]</scope>
    <source>
        <strain evidence="6">C5 / ATCC 48332 / race O</strain>
    </source>
</reference>
<organism evidence="5 6">
    <name type="scientific">Cochliobolus heterostrophus (strain C5 / ATCC 48332 / race O)</name>
    <name type="common">Southern corn leaf blight fungus</name>
    <name type="synonym">Bipolaris maydis</name>
    <dbReference type="NCBI Taxonomy" id="701091"/>
    <lineage>
        <taxon>Eukaryota</taxon>
        <taxon>Fungi</taxon>
        <taxon>Dikarya</taxon>
        <taxon>Ascomycota</taxon>
        <taxon>Pezizomycotina</taxon>
        <taxon>Dothideomycetes</taxon>
        <taxon>Pleosporomycetidae</taxon>
        <taxon>Pleosporales</taxon>
        <taxon>Pleosporineae</taxon>
        <taxon>Pleosporaceae</taxon>
        <taxon>Bipolaris</taxon>
    </lineage>
</organism>
<dbReference type="EMBL" id="KB445591">
    <property type="protein sequence ID" value="EMD85283.1"/>
    <property type="molecule type" value="Genomic_DNA"/>
</dbReference>
<evidence type="ECO:0000256" key="1">
    <source>
        <dbReference type="ARBA" id="ARBA00022857"/>
    </source>
</evidence>
<feature type="compositionally biased region" description="Polar residues" evidence="3">
    <location>
        <begin position="1"/>
        <end position="12"/>
    </location>
</feature>
<feature type="region of interest" description="Disordered" evidence="3">
    <location>
        <begin position="1"/>
        <end position="20"/>
    </location>
</feature>
<protein>
    <recommendedName>
        <fullName evidence="4">NmrA-like domain-containing protein</fullName>
    </recommendedName>
</protein>
<gene>
    <name evidence="5" type="ORF">COCHEDRAFT_1188512</name>
</gene>
<dbReference type="Proteomes" id="UP000016936">
    <property type="component" value="Unassembled WGS sequence"/>
</dbReference>
<evidence type="ECO:0000313" key="6">
    <source>
        <dbReference type="Proteomes" id="UP000016936"/>
    </source>
</evidence>
<evidence type="ECO:0000256" key="3">
    <source>
        <dbReference type="SAM" id="MobiDB-lite"/>
    </source>
</evidence>
<evidence type="ECO:0000313" key="5">
    <source>
        <dbReference type="EMBL" id="EMD85283.1"/>
    </source>
</evidence>
<feature type="domain" description="NmrA-like" evidence="4">
    <location>
        <begin position="34"/>
        <end position="206"/>
    </location>
</feature>
<reference evidence="6" key="2">
    <citation type="journal article" date="2013" name="PLoS Genet.">
        <title>Comparative genome structure, secondary metabolite, and effector coding capacity across Cochliobolus pathogens.</title>
        <authorList>
            <person name="Condon B.J."/>
            <person name="Leng Y."/>
            <person name="Wu D."/>
            <person name="Bushley K.E."/>
            <person name="Ohm R.A."/>
            <person name="Otillar R."/>
            <person name="Martin J."/>
            <person name="Schackwitz W."/>
            <person name="Grimwood J."/>
            <person name="MohdZainudin N."/>
            <person name="Xue C."/>
            <person name="Wang R."/>
            <person name="Manning V.A."/>
            <person name="Dhillon B."/>
            <person name="Tu Z.J."/>
            <person name="Steffenson B.J."/>
            <person name="Salamov A."/>
            <person name="Sun H."/>
            <person name="Lowry S."/>
            <person name="LaButti K."/>
            <person name="Han J."/>
            <person name="Copeland A."/>
            <person name="Lindquist E."/>
            <person name="Barry K."/>
            <person name="Schmutz J."/>
            <person name="Baker S.E."/>
            <person name="Ciuffetti L.M."/>
            <person name="Grigoriev I.V."/>
            <person name="Zhong S."/>
            <person name="Turgeon B.G."/>
        </authorList>
    </citation>
    <scope>NUCLEOTIDE SEQUENCE [LARGE SCALE GENOMIC DNA]</scope>
    <source>
        <strain evidence="6">C5 / ATCC 48332 / race O</strain>
    </source>
</reference>
<dbReference type="InterPro" id="IPR051609">
    <property type="entry name" value="NmrA/Isoflavone_reductase-like"/>
</dbReference>
<dbReference type="OMA" id="WHSATIH"/>
<keyword evidence="2" id="KW-0560">Oxidoreductase</keyword>
<sequence>MTATTRLLTYPSQPLALPPNPHKLPVQHKTSDFNPAALQSAFAGCDIILNTIAGGDSDLQISIINAVIAARVKRFVPNESSHDSLNKQLQARLPKHAERAKAINHLKNLSDASPNFGWMAVATGYTLDTKIVNDNMGVNMEWQSATFHGTGMGLFAASSLARVGQVVARLLAHWEKTKNQYIYAAGATISANQALKSVEEMTGQEFAVGSYGVEECVEEGPKWIERGYPDSGLALPERNILYDDQLNSSAPFGTYNANDMLGLAPESANSMVTEAYHRLKNLGKLGCACAT</sequence>
<evidence type="ECO:0000256" key="2">
    <source>
        <dbReference type="ARBA" id="ARBA00023002"/>
    </source>
</evidence>
<keyword evidence="6" id="KW-1185">Reference proteome</keyword>
<dbReference type="GO" id="GO:0016491">
    <property type="term" value="F:oxidoreductase activity"/>
    <property type="evidence" value="ECO:0007669"/>
    <property type="project" value="UniProtKB-KW"/>
</dbReference>
<accession>M2UBA9</accession>
<dbReference type="HOGENOM" id="CLU_044876_7_0_1"/>
<dbReference type="PANTHER" id="PTHR47706:SF10">
    <property type="entry name" value="NMRA-LIKE DOMAIN-CONTAINING PROTEIN"/>
    <property type="match status" value="1"/>
</dbReference>
<proteinExistence type="predicted"/>
<dbReference type="Pfam" id="PF05368">
    <property type="entry name" value="NmrA"/>
    <property type="match status" value="1"/>
</dbReference>
<dbReference type="InterPro" id="IPR008030">
    <property type="entry name" value="NmrA-like"/>
</dbReference>
<dbReference type="Gene3D" id="3.90.25.10">
    <property type="entry name" value="UDP-galactose 4-epimerase, domain 1"/>
    <property type="match status" value="1"/>
</dbReference>
<name>M2UBA9_COCH5</name>
<evidence type="ECO:0000259" key="4">
    <source>
        <dbReference type="Pfam" id="PF05368"/>
    </source>
</evidence>
<dbReference type="eggNOG" id="ENOG502SNIG">
    <property type="taxonomic scope" value="Eukaryota"/>
</dbReference>
<dbReference type="OrthoDB" id="9984533at2759"/>